<feature type="region of interest" description="Disordered" evidence="1">
    <location>
        <begin position="213"/>
        <end position="285"/>
    </location>
</feature>
<comment type="caution">
    <text evidence="2">The sequence shown here is derived from an EMBL/GenBank/DDBJ whole genome shotgun (WGS) entry which is preliminary data.</text>
</comment>
<sequence length="383" mass="40846">MGQAIRSRNLRKSGFLVVSRVWTKTSVAEGEPILGEAQEVPLKAVAAESEGPSAVAEPATREAATPSASLEVAINSEVAMETPVAEEIVAVANSVRRSEDPLPTSSVASALRQVLDSIPSFQVGEQGSFLKDAPIQGEQNIEIEPTSQEALTEGAPVNAGHNEAPIEVKEQVEKGSPSKKTAHKRQKKFLKKMHLKPILKRLNDQGAVLDSLNSAAVGPKDPTPQERKPSGPSEVNEVPSGPSVVAPTGPSGPSVEVQPSKKVPSKDSVLCQESGPEKESLNPVDPVADQEDQVDFATLDIPDVVFLLPRHALIMDSSVGTLIFERAARIKGNYISKGLLPPWDHPIKLKLGPFKPSLKSRNARHSLLSGALAPCYPLLITYL</sequence>
<name>A0A843UXT6_COLES</name>
<evidence type="ECO:0000313" key="3">
    <source>
        <dbReference type="Proteomes" id="UP000652761"/>
    </source>
</evidence>
<evidence type="ECO:0000256" key="1">
    <source>
        <dbReference type="SAM" id="MobiDB-lite"/>
    </source>
</evidence>
<protein>
    <submittedName>
        <fullName evidence="2">Uncharacterized protein</fullName>
    </submittedName>
</protein>
<reference evidence="2" key="1">
    <citation type="submission" date="2017-07" db="EMBL/GenBank/DDBJ databases">
        <title>Taro Niue Genome Assembly and Annotation.</title>
        <authorList>
            <person name="Atibalentja N."/>
            <person name="Keating K."/>
            <person name="Fields C.J."/>
        </authorList>
    </citation>
    <scope>NUCLEOTIDE SEQUENCE</scope>
    <source>
        <strain evidence="2">Niue_2</strain>
        <tissue evidence="2">Leaf</tissue>
    </source>
</reference>
<evidence type="ECO:0000313" key="2">
    <source>
        <dbReference type="EMBL" id="MQL88441.1"/>
    </source>
</evidence>
<dbReference type="EMBL" id="NMUH01001057">
    <property type="protein sequence ID" value="MQL88441.1"/>
    <property type="molecule type" value="Genomic_DNA"/>
</dbReference>
<dbReference type="Proteomes" id="UP000652761">
    <property type="component" value="Unassembled WGS sequence"/>
</dbReference>
<accession>A0A843UXT6</accession>
<feature type="region of interest" description="Disordered" evidence="1">
    <location>
        <begin position="170"/>
        <end position="193"/>
    </location>
</feature>
<gene>
    <name evidence="2" type="ORF">Taro_021003</name>
</gene>
<proteinExistence type="predicted"/>
<feature type="compositionally biased region" description="Basic residues" evidence="1">
    <location>
        <begin position="180"/>
        <end position="193"/>
    </location>
</feature>
<dbReference type="AlphaFoldDB" id="A0A843UXT6"/>
<keyword evidence="3" id="KW-1185">Reference proteome</keyword>
<organism evidence="2 3">
    <name type="scientific">Colocasia esculenta</name>
    <name type="common">Wild taro</name>
    <name type="synonym">Arum esculentum</name>
    <dbReference type="NCBI Taxonomy" id="4460"/>
    <lineage>
        <taxon>Eukaryota</taxon>
        <taxon>Viridiplantae</taxon>
        <taxon>Streptophyta</taxon>
        <taxon>Embryophyta</taxon>
        <taxon>Tracheophyta</taxon>
        <taxon>Spermatophyta</taxon>
        <taxon>Magnoliopsida</taxon>
        <taxon>Liliopsida</taxon>
        <taxon>Araceae</taxon>
        <taxon>Aroideae</taxon>
        <taxon>Colocasieae</taxon>
        <taxon>Colocasia</taxon>
    </lineage>
</organism>